<protein>
    <recommendedName>
        <fullName evidence="3">Nephrocystin 3-like N-terminal domain-containing protein</fullName>
    </recommendedName>
</protein>
<organism evidence="4 5">
    <name type="scientific">Cudoniella acicularis</name>
    <dbReference type="NCBI Taxonomy" id="354080"/>
    <lineage>
        <taxon>Eukaryota</taxon>
        <taxon>Fungi</taxon>
        <taxon>Dikarya</taxon>
        <taxon>Ascomycota</taxon>
        <taxon>Pezizomycotina</taxon>
        <taxon>Leotiomycetes</taxon>
        <taxon>Helotiales</taxon>
        <taxon>Tricladiaceae</taxon>
        <taxon>Cudoniella</taxon>
    </lineage>
</organism>
<dbReference type="Gene3D" id="1.25.40.20">
    <property type="entry name" value="Ankyrin repeat-containing domain"/>
    <property type="match status" value="1"/>
</dbReference>
<evidence type="ECO:0000313" key="4">
    <source>
        <dbReference type="EMBL" id="KAF4630621.1"/>
    </source>
</evidence>
<dbReference type="InterPro" id="IPR029058">
    <property type="entry name" value="AB_hydrolase_fold"/>
</dbReference>
<dbReference type="InterPro" id="IPR036770">
    <property type="entry name" value="Ankyrin_rpt-contain_sf"/>
</dbReference>
<evidence type="ECO:0000256" key="2">
    <source>
        <dbReference type="SAM" id="MobiDB-lite"/>
    </source>
</evidence>
<evidence type="ECO:0000259" key="3">
    <source>
        <dbReference type="Pfam" id="PF24883"/>
    </source>
</evidence>
<dbReference type="OrthoDB" id="1658288at2759"/>
<proteinExistence type="predicted"/>
<accession>A0A8H4RKS1</accession>
<dbReference type="PANTHER" id="PTHR10039:SF17">
    <property type="entry name" value="FUNGAL STAND N-TERMINAL GOODBYE DOMAIN-CONTAINING PROTEIN-RELATED"/>
    <property type="match status" value="1"/>
</dbReference>
<dbReference type="EMBL" id="JAAMPI010000531">
    <property type="protein sequence ID" value="KAF4630621.1"/>
    <property type="molecule type" value="Genomic_DNA"/>
</dbReference>
<evidence type="ECO:0000256" key="1">
    <source>
        <dbReference type="ARBA" id="ARBA00022737"/>
    </source>
</evidence>
<dbReference type="InterPro" id="IPR056884">
    <property type="entry name" value="NPHP3-like_N"/>
</dbReference>
<sequence length="964" mass="109767">MSLEEMAELSNMEIQSGEPSKRKPAISEIGFSTLHDPQDAITDIVFVHGLQGHPRKTWTCENVSELGQQGSVEIIEGSHRRIKSLFSRKRRAEPKEAHKLEATEVFWPFDLLPDDCGNARILTWGYDSKVSHFFGGTANKSNITAYARNLLHALKIKRIKCQERSLIFVAHSLGGIIVKDVLRRAAAETDPLLLNIYTSTEAIIFLGTPHRGSSKAGIAEHELEFIHDLFMKLYDQNDRRFKVLTFQEAKGVVGISYLKLNERIVEPFSSSISSEPIQTINANHMSMCRFPSKEDEGYKQVSGEIQILMSKIQERLDADERDREIRDLRPRPPSEITTGSTAYSEYKSSLPTRVEGTLDTLGVEKQFSQPFFWNISAQANILRACVRHSAIFFCDDKVDTQRDGTAILRSLIHQLLMHRRLLIKYVKASYDIQGPHFDQNFNELWRIFMAIASDKRIGPISIIIDAIDECEETTRERFLRDVAKFISQSRSPNQDTPCIKFLVTSRPFIGRQYTTNLLQIDPSKDHVEQDLRLFIQSKVDGIVQRTRCKPDLRVYLENALSSKADRTFLWVTLVLHLLEKSLFAAQKDFKRIIDQLPKDLTTTYERFLHGISIEYQALATKLLHLLVGSSRPLTLEEMRILIAIDDHRSLASIEEDAQPNIQETIEGVLGPLIRIWDSRIYLVHQSLKDFLQALAHQTENPLSAIYGVDVRKASLLMAEMCVSYLLLDDFKQDLFLQDQSSIEDSPTSPVADSIEIRSIEQLWDTFDLGEDAIFKDPSVFEAEACASIAAQYSFFDYSARHWTEHFSSASSISPPELQKSVAVLSDASSFPGSNWFRFYWFHAELNLLCPRDFVPIVTASYFGHSTTLEYLLRNGLPAELDIGVRGLYWASRMGHRDAVNQLLQQKVNPDVRVIDSQTALIAAVQLNRPDVVTRLLQDEGFIPGPDEYRKWLRNFSATVKSSQI</sequence>
<reference evidence="4 5" key="1">
    <citation type="submission" date="2020-03" db="EMBL/GenBank/DDBJ databases">
        <title>Draft Genome Sequence of Cudoniella acicularis.</title>
        <authorList>
            <person name="Buettner E."/>
            <person name="Kellner H."/>
        </authorList>
    </citation>
    <scope>NUCLEOTIDE SEQUENCE [LARGE SCALE GENOMIC DNA]</scope>
    <source>
        <strain evidence="4 5">DSM 108380</strain>
    </source>
</reference>
<feature type="region of interest" description="Disordered" evidence="2">
    <location>
        <begin position="1"/>
        <end position="23"/>
    </location>
</feature>
<keyword evidence="1" id="KW-0677">Repeat</keyword>
<gene>
    <name evidence="4" type="ORF">G7Y89_g7518</name>
</gene>
<dbReference type="Proteomes" id="UP000566819">
    <property type="component" value="Unassembled WGS sequence"/>
</dbReference>
<dbReference type="PANTHER" id="PTHR10039">
    <property type="entry name" value="AMELOGENIN"/>
    <property type="match status" value="1"/>
</dbReference>
<dbReference type="AlphaFoldDB" id="A0A8H4RKS1"/>
<dbReference type="SUPFAM" id="SSF48403">
    <property type="entry name" value="Ankyrin repeat"/>
    <property type="match status" value="1"/>
</dbReference>
<dbReference type="InterPro" id="IPR002110">
    <property type="entry name" value="Ankyrin_rpt"/>
</dbReference>
<feature type="domain" description="Nephrocystin 3-like N-terminal" evidence="3">
    <location>
        <begin position="383"/>
        <end position="506"/>
    </location>
</feature>
<comment type="caution">
    <text evidence="4">The sequence shown here is derived from an EMBL/GenBank/DDBJ whole genome shotgun (WGS) entry which is preliminary data.</text>
</comment>
<dbReference type="Gene3D" id="3.40.50.1820">
    <property type="entry name" value="alpha/beta hydrolase"/>
    <property type="match status" value="1"/>
</dbReference>
<name>A0A8H4RKS1_9HELO</name>
<dbReference type="Pfam" id="PF24883">
    <property type="entry name" value="NPHP3_N"/>
    <property type="match status" value="1"/>
</dbReference>
<evidence type="ECO:0000313" key="5">
    <source>
        <dbReference type="Proteomes" id="UP000566819"/>
    </source>
</evidence>
<dbReference type="Pfam" id="PF12796">
    <property type="entry name" value="Ank_2"/>
    <property type="match status" value="1"/>
</dbReference>
<dbReference type="SUPFAM" id="SSF53474">
    <property type="entry name" value="alpha/beta-Hydrolases"/>
    <property type="match status" value="1"/>
</dbReference>
<keyword evidence="5" id="KW-1185">Reference proteome</keyword>